<keyword evidence="3" id="KW-0862">Zinc</keyword>
<dbReference type="RefSeq" id="XP_008868328.1">
    <property type="nucleotide sequence ID" value="XM_008870106.1"/>
</dbReference>
<feature type="domain" description="FYVE-type" evidence="6">
    <location>
        <begin position="268"/>
        <end position="328"/>
    </location>
</feature>
<evidence type="ECO:0000313" key="7">
    <source>
        <dbReference type="EMBL" id="ETW02944.1"/>
    </source>
</evidence>
<dbReference type="OrthoDB" id="63388at2759"/>
<dbReference type="PANTHER" id="PTHR13510:SF44">
    <property type="entry name" value="RABENOSYN-5"/>
    <property type="match status" value="1"/>
</dbReference>
<dbReference type="Gene3D" id="3.30.530.20">
    <property type="match status" value="1"/>
</dbReference>
<sequence length="482" mass="53756">MRGPKLPLPLDVTPPSADAIAQWKRLAFETKDQLVNLSRLKGGQVQWKKQSEKQRVRVYRGVDAQAPLNSHTWCAVTEIQATIDEVDHALRSDATRTGKVVETAELFDRNVLDAATVYTLDITPASSLGIQWLLTRPMGPLSTPRDWCLLTYTVATTVQGRRGWVRAYTSVDANGCRRSSSNCDDPSSREFLRGHHFCSGYVVMESTTKPGFLHVRLTIQCTFHGKDAASIKALHAKCQHLSALDVKLRSMRLSRAAVRGMKNAPTHASSPRECCRCKKAFGLFTLKAQCHACNQTYCRPCCPQWPIVMANGAVANVRACIDCSLMTSSKPRLSFHASTEVDVVEAEPAETDDAMAAHEAFFKDIKQRCSVVLTDVEPHTRVSKADAGSLWPQPQPGQPNQFQRMSPFQLSPYELPPPVHQGSHSAKTRRSSLHNHRDTRRYSFFDVGSTDASMRPATRSLLEDDDLARQIYQNRQSVLQII</sequence>
<dbReference type="InterPro" id="IPR013083">
    <property type="entry name" value="Znf_RING/FYVE/PHD"/>
</dbReference>
<evidence type="ECO:0000256" key="1">
    <source>
        <dbReference type="ARBA" id="ARBA00022723"/>
    </source>
</evidence>
<dbReference type="InterPro" id="IPR023393">
    <property type="entry name" value="START-like_dom_sf"/>
</dbReference>
<reference evidence="7" key="1">
    <citation type="submission" date="2013-12" db="EMBL/GenBank/DDBJ databases">
        <title>The Genome Sequence of Aphanomyces invadans NJM9701.</title>
        <authorList>
            <consortium name="The Broad Institute Genomics Platform"/>
            <person name="Russ C."/>
            <person name="Tyler B."/>
            <person name="van West P."/>
            <person name="Dieguez-Uribeondo J."/>
            <person name="Young S.K."/>
            <person name="Zeng Q."/>
            <person name="Gargeya S."/>
            <person name="Fitzgerald M."/>
            <person name="Abouelleil A."/>
            <person name="Alvarado L."/>
            <person name="Chapman S.B."/>
            <person name="Gainer-Dewar J."/>
            <person name="Goldberg J."/>
            <person name="Griggs A."/>
            <person name="Gujja S."/>
            <person name="Hansen M."/>
            <person name="Howarth C."/>
            <person name="Imamovic A."/>
            <person name="Ireland A."/>
            <person name="Larimer J."/>
            <person name="McCowan C."/>
            <person name="Murphy C."/>
            <person name="Pearson M."/>
            <person name="Poon T.W."/>
            <person name="Priest M."/>
            <person name="Roberts A."/>
            <person name="Saif S."/>
            <person name="Shea T."/>
            <person name="Sykes S."/>
            <person name="Wortman J."/>
            <person name="Nusbaum C."/>
            <person name="Birren B."/>
        </authorList>
    </citation>
    <scope>NUCLEOTIDE SEQUENCE [LARGE SCALE GENOMIC DNA]</scope>
    <source>
        <strain evidence="7">NJM9701</strain>
    </source>
</reference>
<evidence type="ECO:0000259" key="6">
    <source>
        <dbReference type="PROSITE" id="PS50178"/>
    </source>
</evidence>
<accession>A0A024U9L5</accession>
<proteinExistence type="predicted"/>
<dbReference type="PROSITE" id="PS50178">
    <property type="entry name" value="ZF_FYVE"/>
    <property type="match status" value="1"/>
</dbReference>
<dbReference type="EMBL" id="KI913960">
    <property type="protein sequence ID" value="ETW02944.1"/>
    <property type="molecule type" value="Genomic_DNA"/>
</dbReference>
<feature type="region of interest" description="Disordered" evidence="5">
    <location>
        <begin position="384"/>
        <end position="410"/>
    </location>
</feature>
<dbReference type="SMART" id="SM00064">
    <property type="entry name" value="FYVE"/>
    <property type="match status" value="1"/>
</dbReference>
<dbReference type="InterPro" id="IPR000306">
    <property type="entry name" value="Znf_FYVE"/>
</dbReference>
<evidence type="ECO:0000256" key="4">
    <source>
        <dbReference type="PROSITE-ProRule" id="PRU00091"/>
    </source>
</evidence>
<evidence type="ECO:0000256" key="5">
    <source>
        <dbReference type="SAM" id="MobiDB-lite"/>
    </source>
</evidence>
<dbReference type="InterPro" id="IPR011011">
    <property type="entry name" value="Znf_FYVE_PHD"/>
</dbReference>
<evidence type="ECO:0000256" key="3">
    <source>
        <dbReference type="ARBA" id="ARBA00022833"/>
    </source>
</evidence>
<dbReference type="CDD" id="cd00065">
    <property type="entry name" value="FYVE_like_SF"/>
    <property type="match status" value="1"/>
</dbReference>
<name>A0A024U9L5_9STRA</name>
<gene>
    <name evidence="7" type="ORF">H310_05389</name>
</gene>
<dbReference type="SUPFAM" id="SSF55961">
    <property type="entry name" value="Bet v1-like"/>
    <property type="match status" value="1"/>
</dbReference>
<organism evidence="7">
    <name type="scientific">Aphanomyces invadans</name>
    <dbReference type="NCBI Taxonomy" id="157072"/>
    <lineage>
        <taxon>Eukaryota</taxon>
        <taxon>Sar</taxon>
        <taxon>Stramenopiles</taxon>
        <taxon>Oomycota</taxon>
        <taxon>Saprolegniomycetes</taxon>
        <taxon>Saprolegniales</taxon>
        <taxon>Verrucalvaceae</taxon>
        <taxon>Aphanomyces</taxon>
    </lineage>
</organism>
<evidence type="ECO:0000256" key="2">
    <source>
        <dbReference type="ARBA" id="ARBA00022771"/>
    </source>
</evidence>
<dbReference type="InterPro" id="IPR017455">
    <property type="entry name" value="Znf_FYVE-rel"/>
</dbReference>
<keyword evidence="1" id="KW-0479">Metal-binding</keyword>
<feature type="region of interest" description="Disordered" evidence="5">
    <location>
        <begin position="418"/>
        <end position="437"/>
    </location>
</feature>
<dbReference type="AlphaFoldDB" id="A0A024U9L5"/>
<protein>
    <recommendedName>
        <fullName evidence="6">FYVE-type domain-containing protein</fullName>
    </recommendedName>
</protein>
<keyword evidence="2 4" id="KW-0863">Zinc-finger</keyword>
<dbReference type="Gene3D" id="3.30.40.10">
    <property type="entry name" value="Zinc/RING finger domain, C3HC4 (zinc finger)"/>
    <property type="match status" value="1"/>
</dbReference>
<dbReference type="VEuPathDB" id="FungiDB:H310_05389"/>
<dbReference type="GeneID" id="20082439"/>
<dbReference type="InterPro" id="IPR052727">
    <property type="entry name" value="Rab4/Rab5_effector"/>
</dbReference>
<dbReference type="PANTHER" id="PTHR13510">
    <property type="entry name" value="FYVE-FINGER-CONTAINING RAB5 EFFECTOR PROTEIN RABENOSYN-5-RELATED"/>
    <property type="match status" value="1"/>
</dbReference>
<feature type="compositionally biased region" description="Basic residues" evidence="5">
    <location>
        <begin position="426"/>
        <end position="437"/>
    </location>
</feature>
<dbReference type="SUPFAM" id="SSF57903">
    <property type="entry name" value="FYVE/PHD zinc finger"/>
    <property type="match status" value="1"/>
</dbReference>
<dbReference type="GO" id="GO:0008270">
    <property type="term" value="F:zinc ion binding"/>
    <property type="evidence" value="ECO:0007669"/>
    <property type="project" value="UniProtKB-KW"/>
</dbReference>